<proteinExistence type="predicted"/>
<keyword evidence="2" id="KW-1185">Reference proteome</keyword>
<evidence type="ECO:0000313" key="2">
    <source>
        <dbReference type="Proteomes" id="UP000887577"/>
    </source>
</evidence>
<dbReference type="AlphaFoldDB" id="A0A914YBM9"/>
<name>A0A914YBM9_9BILA</name>
<evidence type="ECO:0000256" key="1">
    <source>
        <dbReference type="SAM" id="Phobius"/>
    </source>
</evidence>
<feature type="transmembrane region" description="Helical" evidence="1">
    <location>
        <begin position="57"/>
        <end position="75"/>
    </location>
</feature>
<reference evidence="3" key="1">
    <citation type="submission" date="2022-11" db="UniProtKB">
        <authorList>
            <consortium name="WormBaseParasite"/>
        </authorList>
    </citation>
    <scope>IDENTIFICATION</scope>
</reference>
<dbReference type="WBParaSite" id="PSU_v2.g16168.t1">
    <property type="protein sequence ID" value="PSU_v2.g16168.t1"/>
    <property type="gene ID" value="PSU_v2.g16168"/>
</dbReference>
<accession>A0A914YBM9</accession>
<dbReference type="Proteomes" id="UP000887577">
    <property type="component" value="Unplaced"/>
</dbReference>
<keyword evidence="1" id="KW-0812">Transmembrane</keyword>
<evidence type="ECO:0000313" key="3">
    <source>
        <dbReference type="WBParaSite" id="PSU_v2.g16168.t1"/>
    </source>
</evidence>
<keyword evidence="1" id="KW-1133">Transmembrane helix</keyword>
<sequence>MGSECLKGFDGLDDEAKLAACYTKCDTFLQNELHAQIDALRAENVAMRGDTASIRDTLVWAAILFFVGLSCYILGRCQRYCPGKVKQIFDKSP</sequence>
<protein>
    <submittedName>
        <fullName evidence="3">Transmembrane protein</fullName>
    </submittedName>
</protein>
<organism evidence="2 3">
    <name type="scientific">Panagrolaimus superbus</name>
    <dbReference type="NCBI Taxonomy" id="310955"/>
    <lineage>
        <taxon>Eukaryota</taxon>
        <taxon>Metazoa</taxon>
        <taxon>Ecdysozoa</taxon>
        <taxon>Nematoda</taxon>
        <taxon>Chromadorea</taxon>
        <taxon>Rhabditida</taxon>
        <taxon>Tylenchina</taxon>
        <taxon>Panagrolaimomorpha</taxon>
        <taxon>Panagrolaimoidea</taxon>
        <taxon>Panagrolaimidae</taxon>
        <taxon>Panagrolaimus</taxon>
    </lineage>
</organism>
<keyword evidence="1" id="KW-0472">Membrane</keyword>